<dbReference type="VEuPathDB" id="FungiDB:BDBG_17024"/>
<sequence>MAPCFHNKCHRSAHTGQFISKSSHIDRSASADDSEPNVESLVENLENAIMKELPMPCVTGSPASPPAPSVPSSAAPPQSPTPAPVSGSPAPATPVPATPTPATPGFAASAFITSSPRFKEMLHRLNEPCFPARMLPPFLPTLRMIYCMKAVYNMTIWSLVADTDYYICFKYLWWDNCPFISENHPPPQQWEIVMGFAVHEVMAFTDIKELFTTVKFNITGTSALANFFRMIDLYQPILWCLLSDFVVQAKDICVFRNRNVDVVLFYTRGREACTPCLRCCCGNGPFARCVLLPAFPHVSLSLPEEPCVCFAPVSEAILIEDDNATETTLSRPQAPPVASSSSPAGKVVRTPGCKCSAPGGSRHRSSSPAPSPPFISSASALPALAPGPAGPALSFNFSTCTRTHSYIDIPANLAINDINVVHRAVEESEACTALLQEQLAALESLANLEF</sequence>
<dbReference type="EMBL" id="GG657454">
    <property type="protein sequence ID" value="OAT08389.1"/>
    <property type="molecule type" value="Genomic_DNA"/>
</dbReference>
<dbReference type="RefSeq" id="XP_031578259.1">
    <property type="nucleotide sequence ID" value="XM_031724838.1"/>
</dbReference>
<organism evidence="2 3">
    <name type="scientific">Blastomyces gilchristii (strain SLH14081)</name>
    <name type="common">Blastomyces dermatitidis</name>
    <dbReference type="NCBI Taxonomy" id="559298"/>
    <lineage>
        <taxon>Eukaryota</taxon>
        <taxon>Fungi</taxon>
        <taxon>Dikarya</taxon>
        <taxon>Ascomycota</taxon>
        <taxon>Pezizomycotina</taxon>
        <taxon>Eurotiomycetes</taxon>
        <taxon>Eurotiomycetidae</taxon>
        <taxon>Onygenales</taxon>
        <taxon>Ajellomycetaceae</taxon>
        <taxon>Blastomyces</taxon>
    </lineage>
</organism>
<protein>
    <submittedName>
        <fullName evidence="2">Uncharacterized protein</fullName>
    </submittedName>
</protein>
<evidence type="ECO:0000313" key="2">
    <source>
        <dbReference type="EMBL" id="OAT08389.1"/>
    </source>
</evidence>
<reference evidence="3" key="1">
    <citation type="journal article" date="2015" name="PLoS Genet.">
        <title>The dynamic genome and transcriptome of the human fungal pathogen Blastomyces and close relative Emmonsia.</title>
        <authorList>
            <person name="Munoz J.F."/>
            <person name="Gauthier G.M."/>
            <person name="Desjardins C.A."/>
            <person name="Gallo J.E."/>
            <person name="Holder J."/>
            <person name="Sullivan T.D."/>
            <person name="Marty A.J."/>
            <person name="Carmen J.C."/>
            <person name="Chen Z."/>
            <person name="Ding L."/>
            <person name="Gujja S."/>
            <person name="Magrini V."/>
            <person name="Misas E."/>
            <person name="Mitreva M."/>
            <person name="Priest M."/>
            <person name="Saif S."/>
            <person name="Whiston E.A."/>
            <person name="Young S."/>
            <person name="Zeng Q."/>
            <person name="Goldman W.E."/>
            <person name="Mardis E.R."/>
            <person name="Taylor J.W."/>
            <person name="McEwen J.G."/>
            <person name="Clay O.K."/>
            <person name="Klein B.S."/>
            <person name="Cuomo C.A."/>
        </authorList>
    </citation>
    <scope>NUCLEOTIDE SEQUENCE [LARGE SCALE GENOMIC DNA]</scope>
    <source>
        <strain evidence="3">SLH14081</strain>
    </source>
</reference>
<feature type="region of interest" description="Disordered" evidence="1">
    <location>
        <begin position="55"/>
        <end position="99"/>
    </location>
</feature>
<dbReference type="Proteomes" id="UP000002038">
    <property type="component" value="Unassembled WGS sequence"/>
</dbReference>
<accession>A0A179UME1</accession>
<feature type="region of interest" description="Disordered" evidence="1">
    <location>
        <begin position="328"/>
        <end position="372"/>
    </location>
</feature>
<gene>
    <name evidence="2" type="ORF">BDBG_17024</name>
</gene>
<evidence type="ECO:0000256" key="1">
    <source>
        <dbReference type="SAM" id="MobiDB-lite"/>
    </source>
</evidence>
<proteinExistence type="predicted"/>
<dbReference type="KEGG" id="bgh:BDBG_17024"/>
<dbReference type="GeneID" id="8500783"/>
<dbReference type="AlphaFoldDB" id="A0A179UME1"/>
<keyword evidence="3" id="KW-1185">Reference proteome</keyword>
<name>A0A179UME1_BLAGS</name>
<evidence type="ECO:0000313" key="3">
    <source>
        <dbReference type="Proteomes" id="UP000002038"/>
    </source>
</evidence>